<protein>
    <submittedName>
        <fullName evidence="1">Uncharacterized protein</fullName>
    </submittedName>
</protein>
<dbReference type="EMBL" id="ACCF01000008">
    <property type="protein sequence ID" value="EEF69645.1"/>
    <property type="molecule type" value="Genomic_DNA"/>
</dbReference>
<sequence>MSAAKSDFIRDFLSFLIIFSAESTKKAANHPLLFLLVLTSALTVQRSI</sequence>
<gene>
    <name evidence="1" type="ORF">HOLDEFILI_00172</name>
</gene>
<proteinExistence type="predicted"/>
<reference evidence="1 2" key="1">
    <citation type="submission" date="2008-12" db="EMBL/GenBank/DDBJ databases">
        <authorList>
            <person name="Fulton L."/>
            <person name="Clifton S."/>
            <person name="Fulton B."/>
            <person name="Xu J."/>
            <person name="Minx P."/>
            <person name="Pepin K.H."/>
            <person name="Johnson M."/>
            <person name="Bhonagiri V."/>
            <person name="Nash W.E."/>
            <person name="Mardis E.R."/>
            <person name="Wilson R.K."/>
        </authorList>
    </citation>
    <scope>NUCLEOTIDE SEQUENCE [LARGE SCALE GENOMIC DNA]</scope>
    <source>
        <strain evidence="1 2">DSM 12042</strain>
    </source>
</reference>
<dbReference type="AlphaFoldDB" id="B9Y2Z7"/>
<dbReference type="Proteomes" id="UP000005950">
    <property type="component" value="Unassembled WGS sequence"/>
</dbReference>
<evidence type="ECO:0000313" key="1">
    <source>
        <dbReference type="EMBL" id="EEF69645.1"/>
    </source>
</evidence>
<reference evidence="1 2" key="2">
    <citation type="submission" date="2009-02" db="EMBL/GenBank/DDBJ databases">
        <title>Draft genome sequence of Holdemania filiformis DSM 12042.</title>
        <authorList>
            <person name="Sudarsanam P."/>
            <person name="Ley R."/>
            <person name="Guruge J."/>
            <person name="Turnbaugh P.J."/>
            <person name="Mahowald M."/>
            <person name="Liep D."/>
            <person name="Gordon J."/>
        </authorList>
    </citation>
    <scope>NUCLEOTIDE SEQUENCE [LARGE SCALE GENOMIC DNA]</scope>
    <source>
        <strain evidence="1 2">DSM 12042</strain>
    </source>
</reference>
<name>B9Y2Z7_9FIRM</name>
<organism evidence="1 2">
    <name type="scientific">Holdemania filiformis DSM 12042</name>
    <dbReference type="NCBI Taxonomy" id="545696"/>
    <lineage>
        <taxon>Bacteria</taxon>
        <taxon>Bacillati</taxon>
        <taxon>Bacillota</taxon>
        <taxon>Erysipelotrichia</taxon>
        <taxon>Erysipelotrichales</taxon>
        <taxon>Erysipelotrichaceae</taxon>
        <taxon>Holdemania</taxon>
    </lineage>
</organism>
<dbReference type="STRING" id="545696.HOLDEFILI_00172"/>
<dbReference type="HOGENOM" id="CLU_3153651_0_0_9"/>
<accession>B9Y2Z7</accession>
<evidence type="ECO:0000313" key="2">
    <source>
        <dbReference type="Proteomes" id="UP000005950"/>
    </source>
</evidence>
<comment type="caution">
    <text evidence="1">The sequence shown here is derived from an EMBL/GenBank/DDBJ whole genome shotgun (WGS) entry which is preliminary data.</text>
</comment>